<dbReference type="InterPro" id="IPR044005">
    <property type="entry name" value="DZR_2"/>
</dbReference>
<dbReference type="EMBL" id="CP107052">
    <property type="protein sequence ID" value="UYH51771.1"/>
    <property type="molecule type" value="Genomic_DNA"/>
</dbReference>
<dbReference type="SUPFAM" id="SSF53271">
    <property type="entry name" value="PRTase-like"/>
    <property type="match status" value="1"/>
</dbReference>
<dbReference type="RefSeq" id="WP_319807366.1">
    <property type="nucleotide sequence ID" value="NZ_CP107052.1"/>
</dbReference>
<dbReference type="CDD" id="cd06223">
    <property type="entry name" value="PRTases_typeI"/>
    <property type="match status" value="1"/>
</dbReference>
<sequence>MSGALRRVSLRRSWYDQILNVAFPPVCLHCKAETLSHNALCATCFAETERISPPFCHGCAAPLPAVEHLNQNHLCIYCQNSPPPWSAARAAFIFGDVTQSLIFDLKYGDRTEVATFFADAMMRHGAALLSDADLIAPVPLHWRRLLRRKFNQSAIIAQSLCRIHAAPLQCVPDLLKRIRHTGALARLGPDARMEKVREAITLNPRYRKMVQGRRVILVDDILTTGATLSICSQRLLDAGAAAVSILVATRSGRHILPFAHKIHGFIDAED</sequence>
<comment type="similarity">
    <text evidence="1">Belongs to the ComF/GntX family.</text>
</comment>
<proteinExistence type="inferred from homology"/>
<reference evidence="3" key="1">
    <citation type="submission" date="2022-10" db="EMBL/GenBank/DDBJ databases">
        <title>Candidatus Kirkpatrella diaphorinas gen. nov., sp. nov., an uncultured endosymbiont identified in a population of Diaphorina citri from Hawaii.</title>
        <authorList>
            <person name="Henry E.M."/>
            <person name="Carlson C.R."/>
            <person name="Kuo Y.-W."/>
        </authorList>
    </citation>
    <scope>NUCLEOTIDE SEQUENCE</scope>
    <source>
        <strain evidence="3">CADCRV1</strain>
    </source>
</reference>
<dbReference type="InterPro" id="IPR000836">
    <property type="entry name" value="PRTase_dom"/>
</dbReference>
<feature type="domain" description="Double zinc ribbon" evidence="2">
    <location>
        <begin position="18"/>
        <end position="78"/>
    </location>
</feature>
<keyword evidence="4" id="KW-1185">Reference proteome</keyword>
<evidence type="ECO:0000259" key="2">
    <source>
        <dbReference type="Pfam" id="PF18912"/>
    </source>
</evidence>
<gene>
    <name evidence="3" type="ORF">N5W20_02595</name>
</gene>
<dbReference type="Pfam" id="PF18912">
    <property type="entry name" value="DZR_2"/>
    <property type="match status" value="1"/>
</dbReference>
<dbReference type="InterPro" id="IPR029057">
    <property type="entry name" value="PRTase-like"/>
</dbReference>
<dbReference type="Gene3D" id="3.40.50.2020">
    <property type="match status" value="1"/>
</dbReference>
<accession>A0ABY6GL92</accession>
<evidence type="ECO:0000313" key="4">
    <source>
        <dbReference type="Proteomes" id="UP001163831"/>
    </source>
</evidence>
<dbReference type="PANTHER" id="PTHR47505:SF1">
    <property type="entry name" value="DNA UTILIZATION PROTEIN YHGH"/>
    <property type="match status" value="1"/>
</dbReference>
<dbReference type="InterPro" id="IPR051910">
    <property type="entry name" value="ComF/GntX_DNA_util-trans"/>
</dbReference>
<organism evidence="3 4">
    <name type="scientific">Candidatus Kirkpatrickella diaphorinae</name>
    <dbReference type="NCBI Taxonomy" id="2984322"/>
    <lineage>
        <taxon>Bacteria</taxon>
        <taxon>Pseudomonadati</taxon>
        <taxon>Pseudomonadota</taxon>
        <taxon>Alphaproteobacteria</taxon>
        <taxon>Acetobacterales</taxon>
        <taxon>Acetobacteraceae</taxon>
        <taxon>Candidatus Kirkpatrickella</taxon>
    </lineage>
</organism>
<evidence type="ECO:0000313" key="3">
    <source>
        <dbReference type="EMBL" id="UYH51771.1"/>
    </source>
</evidence>
<dbReference type="Proteomes" id="UP001163831">
    <property type="component" value="Chromosome"/>
</dbReference>
<dbReference type="PANTHER" id="PTHR47505">
    <property type="entry name" value="DNA UTILIZATION PROTEIN YHGH"/>
    <property type="match status" value="1"/>
</dbReference>
<evidence type="ECO:0000256" key="1">
    <source>
        <dbReference type="ARBA" id="ARBA00008007"/>
    </source>
</evidence>
<protein>
    <submittedName>
        <fullName evidence="3">ComF family protein</fullName>
    </submittedName>
</protein>
<name>A0ABY6GL92_9PROT</name>